<dbReference type="EMBL" id="ONZP01000306">
    <property type="protein sequence ID" value="SPJ80262.1"/>
    <property type="molecule type" value="Genomic_DNA"/>
</dbReference>
<proteinExistence type="predicted"/>
<accession>A0AAE8MEH4</accession>
<feature type="region of interest" description="Disordered" evidence="1">
    <location>
        <begin position="1"/>
        <end position="54"/>
    </location>
</feature>
<reference evidence="2" key="1">
    <citation type="submission" date="2018-03" db="EMBL/GenBank/DDBJ databases">
        <authorList>
            <person name="Guldener U."/>
        </authorList>
    </citation>
    <scope>NUCLEOTIDE SEQUENCE</scope>
</reference>
<feature type="compositionally biased region" description="Low complexity" evidence="1">
    <location>
        <begin position="8"/>
        <end position="32"/>
    </location>
</feature>
<protein>
    <submittedName>
        <fullName evidence="2">Uncharacterized protein</fullName>
    </submittedName>
</protein>
<comment type="caution">
    <text evidence="2">The sequence shown here is derived from an EMBL/GenBank/DDBJ whole genome shotgun (WGS) entry which is preliminary data.</text>
</comment>
<dbReference type="Proteomes" id="UP001187734">
    <property type="component" value="Unassembled WGS sequence"/>
</dbReference>
<sequence>MATKNAPSVSTPSTCTSSTERSSTSTSGNSATNVQDTRFIDEEDDPLIPNREDERQTFREGKATWETFLRQAKKIPRGLWPTDALNPYVTLVDVPSLPEQFPCSEWLRGRPCWELSHDIGSTVDEDPNAQNKTSLAYGRLVSFQLQISDPIRCGLSPDATSYACSSPETVDSLAVLVMCWSYILSARLLEMQDLRVRYTDNRLWPVVSKGQQENTADIDLEGASPSLVRWLCAILSPTMGWQADGYTHLPPWAASFNTDIRLVVEAPDMAKDICSPPDSHEATALLIELCRLFDLGSKLTEVSDLEPLPPHKASFLAVLALPFYNSLKLQPQLPRPRLVKSRDNGTFNTSHEKQIHEYLYHVRYFMTFSAHPISIGSIIWSVFWQPDVDCNLVGPWLASVLETLDQTIAQKEVEVLLKVFLSRRPRIGLWWVALFLLGDPALFDLIRRYMTTLEEKYGFGSLSFPDPMVSAWTGSRQSFIDFDNDHVYMKTSDLVSAADLLRCRFNFKLQNSASTTCSWRPFGVIKKELVELESWPQLETKCTRRYSKFVWYLGKDFSKFDEGFRTDTTQYITNVPDNLEMHTCTAHSEKDYYVDKRCLSKKSTRNMMVSLVEDARGGRHWTNTGLQVRMERLRWLYEWEGLVVMEQAVDKSKQSMTEQVKMYSLVEGWLSGLSAEQHQGSAQE</sequence>
<gene>
    <name evidence="2" type="ORF">FTOL_08654</name>
</gene>
<evidence type="ECO:0000256" key="1">
    <source>
        <dbReference type="SAM" id="MobiDB-lite"/>
    </source>
</evidence>
<evidence type="ECO:0000313" key="3">
    <source>
        <dbReference type="Proteomes" id="UP001187734"/>
    </source>
</evidence>
<organism evidence="2 3">
    <name type="scientific">Fusarium torulosum</name>
    <dbReference type="NCBI Taxonomy" id="33205"/>
    <lineage>
        <taxon>Eukaryota</taxon>
        <taxon>Fungi</taxon>
        <taxon>Dikarya</taxon>
        <taxon>Ascomycota</taxon>
        <taxon>Pezizomycotina</taxon>
        <taxon>Sordariomycetes</taxon>
        <taxon>Hypocreomycetidae</taxon>
        <taxon>Hypocreales</taxon>
        <taxon>Nectriaceae</taxon>
        <taxon>Fusarium</taxon>
    </lineage>
</organism>
<evidence type="ECO:0000313" key="2">
    <source>
        <dbReference type="EMBL" id="SPJ80262.1"/>
    </source>
</evidence>
<name>A0AAE8MEH4_9HYPO</name>
<keyword evidence="3" id="KW-1185">Reference proteome</keyword>
<dbReference type="AlphaFoldDB" id="A0AAE8MEH4"/>